<evidence type="ECO:0000313" key="2">
    <source>
        <dbReference type="Proteomes" id="UP000556329"/>
    </source>
</evidence>
<dbReference type="RefSeq" id="WP_184874810.1">
    <property type="nucleotide sequence ID" value="NZ_JACHEF010000004.1"/>
</dbReference>
<dbReference type="EMBL" id="JACHEF010000004">
    <property type="protein sequence ID" value="MBB6411934.1"/>
    <property type="molecule type" value="Genomic_DNA"/>
</dbReference>
<evidence type="ECO:0000313" key="1">
    <source>
        <dbReference type="EMBL" id="MBB6411934.1"/>
    </source>
</evidence>
<organism evidence="1 2">
    <name type="scientific">Mesorhizobium sangaii</name>
    <dbReference type="NCBI Taxonomy" id="505389"/>
    <lineage>
        <taxon>Bacteria</taxon>
        <taxon>Pseudomonadati</taxon>
        <taxon>Pseudomonadota</taxon>
        <taxon>Alphaproteobacteria</taxon>
        <taxon>Hyphomicrobiales</taxon>
        <taxon>Phyllobacteriaceae</taxon>
        <taxon>Mesorhizobium</taxon>
    </lineage>
</organism>
<name>A0A841P9E3_9HYPH</name>
<proteinExistence type="predicted"/>
<sequence>MGHIRLGRLPKSKSWRAVVGLLTKGAPEDKIISATTRAIERELASAVTDPVFVEAVRLLCLIPQAARTGNFGVGLRELGVDVPDHPELTQVLTAVGRHLDNRTARAGRSDFAELRARTRFLEPRRRDRSAD</sequence>
<comment type="caution">
    <text evidence="1">The sequence shown here is derived from an EMBL/GenBank/DDBJ whole genome shotgun (WGS) entry which is preliminary data.</text>
</comment>
<protein>
    <submittedName>
        <fullName evidence="1">Uncharacterized protein</fullName>
    </submittedName>
</protein>
<dbReference type="Proteomes" id="UP000556329">
    <property type="component" value="Unassembled WGS sequence"/>
</dbReference>
<keyword evidence="2" id="KW-1185">Reference proteome</keyword>
<gene>
    <name evidence="1" type="ORF">HNQ71_004622</name>
</gene>
<dbReference type="AlphaFoldDB" id="A0A841P9E3"/>
<accession>A0A841P9E3</accession>
<reference evidence="1 2" key="1">
    <citation type="submission" date="2020-08" db="EMBL/GenBank/DDBJ databases">
        <title>Genomic Encyclopedia of Type Strains, Phase IV (KMG-IV): sequencing the most valuable type-strain genomes for metagenomic binning, comparative biology and taxonomic classification.</title>
        <authorList>
            <person name="Goeker M."/>
        </authorList>
    </citation>
    <scope>NUCLEOTIDE SEQUENCE [LARGE SCALE GENOMIC DNA]</scope>
    <source>
        <strain evidence="1 2">DSM 100039</strain>
    </source>
</reference>